<evidence type="ECO:0000256" key="1">
    <source>
        <dbReference type="SAM" id="Phobius"/>
    </source>
</evidence>
<keyword evidence="1" id="KW-0812">Transmembrane</keyword>
<accession>A0A382DK76</accession>
<feature type="transmembrane region" description="Helical" evidence="1">
    <location>
        <begin position="37"/>
        <end position="57"/>
    </location>
</feature>
<gene>
    <name evidence="2" type="ORF">METZ01_LOCUS191276</name>
</gene>
<proteinExistence type="predicted"/>
<reference evidence="2" key="1">
    <citation type="submission" date="2018-05" db="EMBL/GenBank/DDBJ databases">
        <authorList>
            <person name="Lanie J.A."/>
            <person name="Ng W.-L."/>
            <person name="Kazmierczak K.M."/>
            <person name="Andrzejewski T.M."/>
            <person name="Davidsen T.M."/>
            <person name="Wayne K.J."/>
            <person name="Tettelin H."/>
            <person name="Glass J.I."/>
            <person name="Rusch D."/>
            <person name="Podicherti R."/>
            <person name="Tsui H.-C.T."/>
            <person name="Winkler M.E."/>
        </authorList>
    </citation>
    <scope>NUCLEOTIDE SEQUENCE</scope>
</reference>
<evidence type="ECO:0000313" key="2">
    <source>
        <dbReference type="EMBL" id="SVB38422.1"/>
    </source>
</evidence>
<keyword evidence="1" id="KW-0472">Membrane</keyword>
<keyword evidence="1" id="KW-1133">Transmembrane helix</keyword>
<protein>
    <submittedName>
        <fullName evidence="2">Uncharacterized protein</fullName>
    </submittedName>
</protein>
<dbReference type="AlphaFoldDB" id="A0A382DK76"/>
<sequence length="63" mass="6790">MDDKTKSKIVGNIIVGALISGGIGFLVAIFMSEPWHSYIGMIIGFAIGGAGCSMWLMSRKKRK</sequence>
<feature type="transmembrane region" description="Helical" evidence="1">
    <location>
        <begin position="9"/>
        <end position="31"/>
    </location>
</feature>
<organism evidence="2">
    <name type="scientific">marine metagenome</name>
    <dbReference type="NCBI Taxonomy" id="408172"/>
    <lineage>
        <taxon>unclassified sequences</taxon>
        <taxon>metagenomes</taxon>
        <taxon>ecological metagenomes</taxon>
    </lineage>
</organism>
<name>A0A382DK76_9ZZZZ</name>
<dbReference type="EMBL" id="UINC01039642">
    <property type="protein sequence ID" value="SVB38422.1"/>
    <property type="molecule type" value="Genomic_DNA"/>
</dbReference>